<dbReference type="PANTHER" id="PTHR47843">
    <property type="entry name" value="BTB DOMAIN-CONTAINING PROTEIN-RELATED"/>
    <property type="match status" value="1"/>
</dbReference>
<proteinExistence type="predicted"/>
<evidence type="ECO:0000259" key="2">
    <source>
        <dbReference type="PROSITE" id="PS50097"/>
    </source>
</evidence>
<dbReference type="OrthoDB" id="194443at2759"/>
<evidence type="ECO:0000313" key="3">
    <source>
        <dbReference type="EMBL" id="TVY50181.1"/>
    </source>
</evidence>
<gene>
    <name evidence="3" type="ORF">LCER1_G009005</name>
</gene>
<organism evidence="3 4">
    <name type="scientific">Lachnellula cervina</name>
    <dbReference type="NCBI Taxonomy" id="1316786"/>
    <lineage>
        <taxon>Eukaryota</taxon>
        <taxon>Fungi</taxon>
        <taxon>Dikarya</taxon>
        <taxon>Ascomycota</taxon>
        <taxon>Pezizomycotina</taxon>
        <taxon>Leotiomycetes</taxon>
        <taxon>Helotiales</taxon>
        <taxon>Lachnaceae</taxon>
        <taxon>Lachnellula</taxon>
    </lineage>
</organism>
<dbReference type="InterPro" id="IPR000210">
    <property type="entry name" value="BTB/POZ_dom"/>
</dbReference>
<evidence type="ECO:0000313" key="4">
    <source>
        <dbReference type="Proteomes" id="UP000481288"/>
    </source>
</evidence>
<dbReference type="Proteomes" id="UP000481288">
    <property type="component" value="Unassembled WGS sequence"/>
</dbReference>
<dbReference type="SUPFAM" id="SSF54695">
    <property type="entry name" value="POZ domain"/>
    <property type="match status" value="1"/>
</dbReference>
<reference evidence="3 4" key="1">
    <citation type="submission" date="2018-05" db="EMBL/GenBank/DDBJ databases">
        <title>Whole genome sequencing for identification of molecular markers to develop diagnostic detection tools for the regulated plant pathogen Lachnellula willkommii.</title>
        <authorList>
            <person name="Giroux E."/>
            <person name="Bilodeau G."/>
        </authorList>
    </citation>
    <scope>NUCLEOTIDE SEQUENCE [LARGE SCALE GENOMIC DNA]</scope>
    <source>
        <strain evidence="3 4">CBS 625.97</strain>
    </source>
</reference>
<accession>A0A7D8UM29</accession>
<dbReference type="EMBL" id="QGMG01001262">
    <property type="protein sequence ID" value="TVY50181.1"/>
    <property type="molecule type" value="Genomic_DNA"/>
</dbReference>
<dbReference type="AlphaFoldDB" id="A0A7D8UM29"/>
<dbReference type="PANTHER" id="PTHR47843:SF2">
    <property type="entry name" value="BTB DOMAIN-CONTAINING PROTEIN"/>
    <property type="match status" value="1"/>
</dbReference>
<dbReference type="PROSITE" id="PS50097">
    <property type="entry name" value="BTB"/>
    <property type="match status" value="1"/>
</dbReference>
<dbReference type="Gene3D" id="3.30.710.10">
    <property type="entry name" value="Potassium Channel Kv1.1, Chain A"/>
    <property type="match status" value="1"/>
</dbReference>
<feature type="compositionally biased region" description="Basic residues" evidence="1">
    <location>
        <begin position="1"/>
        <end position="11"/>
    </location>
</feature>
<comment type="caution">
    <text evidence="3">The sequence shown here is derived from an EMBL/GenBank/DDBJ whole genome shotgun (WGS) entry which is preliminary data.</text>
</comment>
<keyword evidence="4" id="KW-1185">Reference proteome</keyword>
<dbReference type="CDD" id="cd18186">
    <property type="entry name" value="BTB_POZ_ZBTB_KLHL-like"/>
    <property type="match status" value="1"/>
</dbReference>
<dbReference type="InterPro" id="IPR011333">
    <property type="entry name" value="SKP1/BTB/POZ_sf"/>
</dbReference>
<sequence length="160" mass="17633">MIPPRRQRARRVPTTPRQTRAPSTPVAASTPVMASVSPSATPAMIVKLKLNGKAKQKGNGPNFSSGSGHQVVTILAGSGEKEEKFIVHKAFACHYSPVFKAAFDSGFIEGQTQTYKLDDIEPKVVQVLVQWVYTQKIDIRVDMEVDTERFTHLKEPICLA</sequence>
<feature type="domain" description="BTB" evidence="2">
    <location>
        <begin position="70"/>
        <end position="141"/>
    </location>
</feature>
<feature type="region of interest" description="Disordered" evidence="1">
    <location>
        <begin position="1"/>
        <end position="32"/>
    </location>
</feature>
<evidence type="ECO:0000256" key="1">
    <source>
        <dbReference type="SAM" id="MobiDB-lite"/>
    </source>
</evidence>
<protein>
    <recommendedName>
        <fullName evidence="2">BTB domain-containing protein</fullName>
    </recommendedName>
</protein>
<feature type="non-terminal residue" evidence="3">
    <location>
        <position position="160"/>
    </location>
</feature>
<dbReference type="Pfam" id="PF00651">
    <property type="entry name" value="BTB"/>
    <property type="match status" value="1"/>
</dbReference>
<name>A0A7D8UM29_9HELO</name>